<dbReference type="OrthoDB" id="6195577at2"/>
<dbReference type="Pfam" id="PF11575">
    <property type="entry name" value="FhuF_C"/>
    <property type="match status" value="1"/>
</dbReference>
<accession>A0A1C7NVV1</accession>
<organism evidence="2 3">
    <name type="scientific">Pararhizobium polonicum</name>
    <dbReference type="NCBI Taxonomy" id="1612624"/>
    <lineage>
        <taxon>Bacteria</taxon>
        <taxon>Pseudomonadati</taxon>
        <taxon>Pseudomonadota</taxon>
        <taxon>Alphaproteobacteria</taxon>
        <taxon>Hyphomicrobiales</taxon>
        <taxon>Rhizobiaceae</taxon>
        <taxon>Rhizobium/Agrobacterium group</taxon>
        <taxon>Pararhizobium</taxon>
    </lineage>
</organism>
<dbReference type="STRING" id="1612624.ADU59_23760"/>
<evidence type="ECO:0000259" key="1">
    <source>
        <dbReference type="Pfam" id="PF11575"/>
    </source>
</evidence>
<reference evidence="2 3" key="1">
    <citation type="journal article" date="2016" name="Syst. Appl. Microbiol.">
        <title>Pararhizobium polonicum sp. nov. isolated from tumors on stone fruit rootstocks.</title>
        <authorList>
            <person name="Pulawska J."/>
            <person name="Kuzmanovic N."/>
            <person name="Willems A."/>
            <person name="Pothier J.F."/>
        </authorList>
    </citation>
    <scope>NUCLEOTIDE SEQUENCE [LARGE SCALE GENOMIC DNA]</scope>
    <source>
        <strain evidence="2 3">F5.1</strain>
    </source>
</reference>
<dbReference type="GO" id="GO:0051537">
    <property type="term" value="F:2 iron, 2 sulfur cluster binding"/>
    <property type="evidence" value="ECO:0007669"/>
    <property type="project" value="InterPro"/>
</dbReference>
<feature type="domain" description="Ferric siderophore reductase C-terminal" evidence="1">
    <location>
        <begin position="241"/>
        <end position="261"/>
    </location>
</feature>
<evidence type="ECO:0000313" key="2">
    <source>
        <dbReference type="EMBL" id="OBZ93099.1"/>
    </source>
</evidence>
<sequence length="281" mass="30676">MDENRVCGSGPDVDGRQVESALAWQAERFPQAAASLGPAPVDFLTVTDAWRRDGSMIAWLLDYQARFAAGMDERTKGAHLISFYSHHLGIAAGIIYLRTGLVADLDPDSLAIRFEPFGENDAEVFPADARRFHFRFARCFRGDDGASLFHDAFVASLTPVIETLQARTGLSPVAQWRLAADGIAGAFLEIGMASGEAERAMAAALAIVKRDGSPFSSAALRYERIEAVCDGVAIERSFRLRGGCCLYYRTEGGDFCDVCVLLDEQTQKSRLRAHMERTGGL</sequence>
<dbReference type="EMBL" id="LGLV01000016">
    <property type="protein sequence ID" value="OBZ93099.1"/>
    <property type="molecule type" value="Genomic_DNA"/>
</dbReference>
<proteinExistence type="predicted"/>
<name>A0A1C7NVV1_9HYPH</name>
<keyword evidence="3" id="KW-1185">Reference proteome</keyword>
<comment type="caution">
    <text evidence="2">The sequence shown here is derived from an EMBL/GenBank/DDBJ whole genome shotgun (WGS) entry which is preliminary data.</text>
</comment>
<protein>
    <recommendedName>
        <fullName evidence="1">Ferric siderophore reductase C-terminal domain-containing protein</fullName>
    </recommendedName>
</protein>
<dbReference type="PATRIC" id="fig|1612624.7.peg.2443"/>
<dbReference type="AlphaFoldDB" id="A0A1C7NVV1"/>
<gene>
    <name evidence="2" type="ORF">ADU59_23760</name>
</gene>
<dbReference type="InterPro" id="IPR024726">
    <property type="entry name" value="FhuF_C"/>
</dbReference>
<dbReference type="Proteomes" id="UP000093111">
    <property type="component" value="Unassembled WGS sequence"/>
</dbReference>
<evidence type="ECO:0000313" key="3">
    <source>
        <dbReference type="Proteomes" id="UP000093111"/>
    </source>
</evidence>